<evidence type="ECO:0008006" key="4">
    <source>
        <dbReference type="Google" id="ProtNLM"/>
    </source>
</evidence>
<dbReference type="AlphaFoldDB" id="A0A085BJV9"/>
<evidence type="ECO:0000313" key="3">
    <source>
        <dbReference type="Proteomes" id="UP000028623"/>
    </source>
</evidence>
<comment type="caution">
    <text evidence="2">The sequence shown here is derived from an EMBL/GenBank/DDBJ whole genome shotgun (WGS) entry which is preliminary data.</text>
</comment>
<evidence type="ECO:0000256" key="1">
    <source>
        <dbReference type="SAM" id="SignalP"/>
    </source>
</evidence>
<reference evidence="2 3" key="1">
    <citation type="submission" date="2014-07" db="EMBL/GenBank/DDBJ databases">
        <title>Epilithonimonas lactis LMG 22401 Genome.</title>
        <authorList>
            <person name="Pipes S.E."/>
            <person name="Stropko S.J."/>
        </authorList>
    </citation>
    <scope>NUCLEOTIDE SEQUENCE [LARGE SCALE GENOMIC DNA]</scope>
    <source>
        <strain evidence="2 3">LMG 24401</strain>
    </source>
</reference>
<dbReference type="Proteomes" id="UP000028623">
    <property type="component" value="Unassembled WGS sequence"/>
</dbReference>
<proteinExistence type="predicted"/>
<dbReference type="STRING" id="421072.SAMN04488097_3277"/>
<dbReference type="EMBL" id="JPLY01000002">
    <property type="protein sequence ID" value="KFC22754.1"/>
    <property type="molecule type" value="Genomic_DNA"/>
</dbReference>
<keyword evidence="1" id="KW-0732">Signal</keyword>
<feature type="chain" id="PRO_5001787251" description="TraB/GumN family protein" evidence="1">
    <location>
        <begin position="22"/>
        <end position="282"/>
    </location>
</feature>
<feature type="signal peptide" evidence="1">
    <location>
        <begin position="1"/>
        <end position="21"/>
    </location>
</feature>
<evidence type="ECO:0000313" key="2">
    <source>
        <dbReference type="EMBL" id="KFC22754.1"/>
    </source>
</evidence>
<dbReference type="InterPro" id="IPR043749">
    <property type="entry name" value="DUF5694"/>
</dbReference>
<keyword evidence="3" id="KW-1185">Reference proteome</keyword>
<name>A0A085BJV9_9FLAO</name>
<dbReference type="RefSeq" id="WP_034974727.1">
    <property type="nucleotide sequence ID" value="NZ_FOFI01000004.1"/>
</dbReference>
<accession>A0A085BJV9</accession>
<gene>
    <name evidence="2" type="ORF">IO89_06790</name>
</gene>
<sequence length="282" mass="32790">MKTAKIFFVLSLIFFNSLTFSQDKINVVLLGTYHFNNPGNDAIKSQVRNILEPKKQAELEYITDLIYKKLKPEQIFVEEEFSNKVKLNQLYQAYLNNSFDKITDTISNTRSKKKHKENEIYQLAFRLGKKAKNDSIYPIDHFSEMRFDLLQKKAGENEELKNEFSESLKSFSNDYKTCINEIELIKTLKCLNTADNRLSNKGFYISLANKIGVADNYFGANLVADWYRRNLLIYANFQAQIKKGSKNVLILVGAGHSAMIYDFFKNDKNFNLIEVEEILQNF</sequence>
<organism evidence="2 3">
    <name type="scientific">Epilithonimonas lactis</name>
    <dbReference type="NCBI Taxonomy" id="421072"/>
    <lineage>
        <taxon>Bacteria</taxon>
        <taxon>Pseudomonadati</taxon>
        <taxon>Bacteroidota</taxon>
        <taxon>Flavobacteriia</taxon>
        <taxon>Flavobacteriales</taxon>
        <taxon>Weeksellaceae</taxon>
        <taxon>Chryseobacterium group</taxon>
        <taxon>Epilithonimonas</taxon>
    </lineage>
</organism>
<protein>
    <recommendedName>
        <fullName evidence="4">TraB/GumN family protein</fullName>
    </recommendedName>
</protein>
<dbReference type="OrthoDB" id="7055505at2"/>
<dbReference type="Pfam" id="PF18950">
    <property type="entry name" value="DUF5694"/>
    <property type="match status" value="1"/>
</dbReference>
<dbReference type="eggNOG" id="ENOG5032SV6">
    <property type="taxonomic scope" value="Bacteria"/>
</dbReference>